<protein>
    <submittedName>
        <fullName evidence="8">Mitogen-activated protein kinase kinase kinase 3</fullName>
    </submittedName>
</protein>
<evidence type="ECO:0000256" key="5">
    <source>
        <dbReference type="ARBA" id="ARBA00022840"/>
    </source>
</evidence>
<feature type="compositionally biased region" description="Low complexity" evidence="6">
    <location>
        <begin position="63"/>
        <end position="86"/>
    </location>
</feature>
<sequence length="592" mass="64023">GYAENKFSPRARSPCPGSRVGTTATSPLHPRFATSTSLDSPNKKTDDGKSECHPLPLPPSSPTSPSSALSSNKTCSSPTSPSSVLSNMKTLSVMESPKSQPSKWKKGRLLGRGTFGHVYLGFNSESGQMCGIKEVRVVADDSSSKECLKQLNQEITLLSQLSHPNIVQYYGSELGEETLSVYLEYVSGGSIHKLLQEYGAFREPVIQNYTRQVLSGLAYLHGRKTVHRDIKGANILVDPNGEIKLADFGMAKHITNCTNMLSFKGSPYWMAPEVVMNTNGYNLAVDIWSLGCTILEMATSKPPWGQYEGVAAIFKIGNSKDMPEIPEHLSNDAKSFIKLCLQRDPCLRPPASKLLDHPFVRDQATSRGANVSLTKEAFPFTFDGSRTPTASEMHSNRTNMNSFEGTVAASSRGAMLSPRRNTRTNTSLPVSPTASPMRQYGSPAYRSCYASPPHPSYTMIGQSQNNYNLNDGFALPSRPNAKTTLDPWYETPQLELSFLGPVFLAYGLGSATVFPLSALGLTDVLGAATVFPKSTIPTPIDIWKGGSSHASDPILLPSLALLVFLNPPSYLSSSSIVILKASSSNVSCLTLC</sequence>
<feature type="non-terminal residue" evidence="8">
    <location>
        <position position="1"/>
    </location>
</feature>
<dbReference type="PANTHER" id="PTHR48016">
    <property type="entry name" value="MAP KINASE KINASE KINASE SSK2-RELATED-RELATED"/>
    <property type="match status" value="1"/>
</dbReference>
<comment type="caution">
    <text evidence="8">The sequence shown here is derived from an EMBL/GenBank/DDBJ whole genome shotgun (WGS) entry which is preliminary data.</text>
</comment>
<dbReference type="Proteomes" id="UP001151760">
    <property type="component" value="Unassembled WGS sequence"/>
</dbReference>
<dbReference type="CDD" id="cd06632">
    <property type="entry name" value="STKc_MEKK1_plant"/>
    <property type="match status" value="1"/>
</dbReference>
<evidence type="ECO:0000256" key="4">
    <source>
        <dbReference type="ARBA" id="ARBA00022777"/>
    </source>
</evidence>
<dbReference type="EMBL" id="BQNB010009979">
    <property type="protein sequence ID" value="GJS71076.1"/>
    <property type="molecule type" value="Genomic_DNA"/>
</dbReference>
<evidence type="ECO:0000313" key="9">
    <source>
        <dbReference type="Proteomes" id="UP001151760"/>
    </source>
</evidence>
<dbReference type="GO" id="GO:0016301">
    <property type="term" value="F:kinase activity"/>
    <property type="evidence" value="ECO:0007669"/>
    <property type="project" value="UniProtKB-KW"/>
</dbReference>
<dbReference type="InterPro" id="IPR050538">
    <property type="entry name" value="MAP_kinase_kinase_kinase"/>
</dbReference>
<proteinExistence type="inferred from homology"/>
<keyword evidence="4 8" id="KW-0418">Kinase</keyword>
<keyword evidence="2" id="KW-0808">Transferase</keyword>
<dbReference type="InterPro" id="IPR011009">
    <property type="entry name" value="Kinase-like_dom_sf"/>
</dbReference>
<dbReference type="SUPFAM" id="SSF56112">
    <property type="entry name" value="Protein kinase-like (PK-like)"/>
    <property type="match status" value="1"/>
</dbReference>
<organism evidence="8 9">
    <name type="scientific">Tanacetum coccineum</name>
    <dbReference type="NCBI Taxonomy" id="301880"/>
    <lineage>
        <taxon>Eukaryota</taxon>
        <taxon>Viridiplantae</taxon>
        <taxon>Streptophyta</taxon>
        <taxon>Embryophyta</taxon>
        <taxon>Tracheophyta</taxon>
        <taxon>Spermatophyta</taxon>
        <taxon>Magnoliopsida</taxon>
        <taxon>eudicotyledons</taxon>
        <taxon>Gunneridae</taxon>
        <taxon>Pentapetalae</taxon>
        <taxon>asterids</taxon>
        <taxon>campanulids</taxon>
        <taxon>Asterales</taxon>
        <taxon>Asteraceae</taxon>
        <taxon>Asteroideae</taxon>
        <taxon>Anthemideae</taxon>
        <taxon>Anthemidinae</taxon>
        <taxon>Tanacetum</taxon>
    </lineage>
</organism>
<evidence type="ECO:0000256" key="3">
    <source>
        <dbReference type="ARBA" id="ARBA00022741"/>
    </source>
</evidence>
<feature type="compositionally biased region" description="Basic and acidic residues" evidence="6">
    <location>
        <begin position="41"/>
        <end position="52"/>
    </location>
</feature>
<evidence type="ECO:0000259" key="7">
    <source>
        <dbReference type="PROSITE" id="PS50011"/>
    </source>
</evidence>
<evidence type="ECO:0000313" key="8">
    <source>
        <dbReference type="EMBL" id="GJS71076.1"/>
    </source>
</evidence>
<feature type="compositionally biased region" description="Polar residues" evidence="6">
    <location>
        <begin position="423"/>
        <end position="436"/>
    </location>
</feature>
<keyword evidence="5" id="KW-0067">ATP-binding</keyword>
<name>A0ABQ4Y166_9ASTR</name>
<evidence type="ECO:0000256" key="2">
    <source>
        <dbReference type="ARBA" id="ARBA00022679"/>
    </source>
</evidence>
<feature type="domain" description="Protein kinase" evidence="7">
    <location>
        <begin position="104"/>
        <end position="360"/>
    </location>
</feature>
<reference evidence="8" key="2">
    <citation type="submission" date="2022-01" db="EMBL/GenBank/DDBJ databases">
        <authorList>
            <person name="Yamashiro T."/>
            <person name="Shiraishi A."/>
            <person name="Satake H."/>
            <person name="Nakayama K."/>
        </authorList>
    </citation>
    <scope>NUCLEOTIDE SEQUENCE</scope>
</reference>
<accession>A0ABQ4Y166</accession>
<dbReference type="PROSITE" id="PS50011">
    <property type="entry name" value="PROTEIN_KINASE_DOM"/>
    <property type="match status" value="1"/>
</dbReference>
<dbReference type="PANTHER" id="PTHR48016:SF8">
    <property type="entry name" value="MITOGEN-ACTIVATED PROTEIN KINASE KINASE KINASE 3"/>
    <property type="match status" value="1"/>
</dbReference>
<reference evidence="8" key="1">
    <citation type="journal article" date="2022" name="Int. J. Mol. Sci.">
        <title>Draft Genome of Tanacetum Coccineum: Genomic Comparison of Closely Related Tanacetum-Family Plants.</title>
        <authorList>
            <person name="Yamashiro T."/>
            <person name="Shiraishi A."/>
            <person name="Nakayama K."/>
            <person name="Satake H."/>
        </authorList>
    </citation>
    <scope>NUCLEOTIDE SEQUENCE</scope>
</reference>
<gene>
    <name evidence="8" type="ORF">Tco_0703917</name>
</gene>
<dbReference type="Pfam" id="PF00069">
    <property type="entry name" value="Pkinase"/>
    <property type="match status" value="1"/>
</dbReference>
<evidence type="ECO:0000256" key="1">
    <source>
        <dbReference type="ARBA" id="ARBA00006529"/>
    </source>
</evidence>
<feature type="region of interest" description="Disordered" evidence="6">
    <location>
        <begin position="411"/>
        <end position="438"/>
    </location>
</feature>
<dbReference type="InterPro" id="IPR000719">
    <property type="entry name" value="Prot_kinase_dom"/>
</dbReference>
<evidence type="ECO:0000256" key="6">
    <source>
        <dbReference type="SAM" id="MobiDB-lite"/>
    </source>
</evidence>
<dbReference type="SMART" id="SM00220">
    <property type="entry name" value="S_TKc"/>
    <property type="match status" value="1"/>
</dbReference>
<dbReference type="Gene3D" id="1.10.510.10">
    <property type="entry name" value="Transferase(Phosphotransferase) domain 1"/>
    <property type="match status" value="1"/>
</dbReference>
<keyword evidence="9" id="KW-1185">Reference proteome</keyword>
<keyword evidence="3" id="KW-0547">Nucleotide-binding</keyword>
<feature type="region of interest" description="Disordered" evidence="6">
    <location>
        <begin position="1"/>
        <end position="86"/>
    </location>
</feature>
<comment type="similarity">
    <text evidence="1">Belongs to the protein kinase superfamily. STE Ser/Thr protein kinase family. MAP kinase kinase kinase subfamily.</text>
</comment>